<organism evidence="2 3">
    <name type="scientific">Paxillus rubicundulus Ve08.2h10</name>
    <dbReference type="NCBI Taxonomy" id="930991"/>
    <lineage>
        <taxon>Eukaryota</taxon>
        <taxon>Fungi</taxon>
        <taxon>Dikarya</taxon>
        <taxon>Basidiomycota</taxon>
        <taxon>Agaricomycotina</taxon>
        <taxon>Agaricomycetes</taxon>
        <taxon>Agaricomycetidae</taxon>
        <taxon>Boletales</taxon>
        <taxon>Paxilineae</taxon>
        <taxon>Paxillaceae</taxon>
        <taxon>Paxillus</taxon>
    </lineage>
</organism>
<keyword evidence="3" id="KW-1185">Reference proteome</keyword>
<reference evidence="2 3" key="1">
    <citation type="submission" date="2014-04" db="EMBL/GenBank/DDBJ databases">
        <authorList>
            <consortium name="DOE Joint Genome Institute"/>
            <person name="Kuo A."/>
            <person name="Kohler A."/>
            <person name="Jargeat P."/>
            <person name="Nagy L.G."/>
            <person name="Floudas D."/>
            <person name="Copeland A."/>
            <person name="Barry K.W."/>
            <person name="Cichocki N."/>
            <person name="Veneault-Fourrey C."/>
            <person name="LaButti K."/>
            <person name="Lindquist E.A."/>
            <person name="Lipzen A."/>
            <person name="Lundell T."/>
            <person name="Morin E."/>
            <person name="Murat C."/>
            <person name="Sun H."/>
            <person name="Tunlid A."/>
            <person name="Henrissat B."/>
            <person name="Grigoriev I.V."/>
            <person name="Hibbett D.S."/>
            <person name="Martin F."/>
            <person name="Nordberg H.P."/>
            <person name="Cantor M.N."/>
            <person name="Hua S.X."/>
        </authorList>
    </citation>
    <scope>NUCLEOTIDE SEQUENCE [LARGE SCALE GENOMIC DNA]</scope>
    <source>
        <strain evidence="2 3">Ve08.2h10</strain>
    </source>
</reference>
<evidence type="ECO:0000256" key="1">
    <source>
        <dbReference type="SAM" id="MobiDB-lite"/>
    </source>
</evidence>
<accession>A0A0D0D5H1</accession>
<gene>
    <name evidence="2" type="ORF">PAXRUDRAFT_22394</name>
</gene>
<reference evidence="3" key="2">
    <citation type="submission" date="2015-01" db="EMBL/GenBank/DDBJ databases">
        <title>Evolutionary Origins and Diversification of the Mycorrhizal Mutualists.</title>
        <authorList>
            <consortium name="DOE Joint Genome Institute"/>
            <consortium name="Mycorrhizal Genomics Consortium"/>
            <person name="Kohler A."/>
            <person name="Kuo A."/>
            <person name="Nagy L.G."/>
            <person name="Floudas D."/>
            <person name="Copeland A."/>
            <person name="Barry K.W."/>
            <person name="Cichocki N."/>
            <person name="Veneault-Fourrey C."/>
            <person name="LaButti K."/>
            <person name="Lindquist E.A."/>
            <person name="Lipzen A."/>
            <person name="Lundell T."/>
            <person name="Morin E."/>
            <person name="Murat C."/>
            <person name="Riley R."/>
            <person name="Ohm R."/>
            <person name="Sun H."/>
            <person name="Tunlid A."/>
            <person name="Henrissat B."/>
            <person name="Grigoriev I.V."/>
            <person name="Hibbett D.S."/>
            <person name="Martin F."/>
        </authorList>
    </citation>
    <scope>NUCLEOTIDE SEQUENCE [LARGE SCALE GENOMIC DNA]</scope>
    <source>
        <strain evidence="3">Ve08.2h10</strain>
    </source>
</reference>
<sequence>MKKLKSDWIGAEQKKNSAISSVHAQDVDTLCIEGQNARSMIPTVNAQDVDALCIEDISMVAPSGPSIDLPTNTRLDEMMLSPPPPSIDSNNDMMISP</sequence>
<dbReference type="HOGENOM" id="CLU_2347370_0_0_1"/>
<evidence type="ECO:0000313" key="3">
    <source>
        <dbReference type="Proteomes" id="UP000054538"/>
    </source>
</evidence>
<protein>
    <submittedName>
        <fullName evidence="2">Unplaced genomic scaffold scaffold_6409, whole genome shotgun sequence</fullName>
    </submittedName>
</protein>
<feature type="compositionally biased region" description="Polar residues" evidence="1">
    <location>
        <begin position="87"/>
        <end position="97"/>
    </location>
</feature>
<dbReference type="AlphaFoldDB" id="A0A0D0D5H1"/>
<feature type="region of interest" description="Disordered" evidence="1">
    <location>
        <begin position="63"/>
        <end position="97"/>
    </location>
</feature>
<dbReference type="InParanoid" id="A0A0D0D5H1"/>
<evidence type="ECO:0000313" key="2">
    <source>
        <dbReference type="EMBL" id="KIK72105.1"/>
    </source>
</evidence>
<dbReference type="EMBL" id="KN831231">
    <property type="protein sequence ID" value="KIK72105.1"/>
    <property type="molecule type" value="Genomic_DNA"/>
</dbReference>
<name>A0A0D0D5H1_9AGAM</name>
<proteinExistence type="predicted"/>
<dbReference type="Proteomes" id="UP000054538">
    <property type="component" value="Unassembled WGS sequence"/>
</dbReference>